<evidence type="ECO:0000259" key="3">
    <source>
        <dbReference type="Pfam" id="PF13356"/>
    </source>
</evidence>
<evidence type="ECO:0000256" key="1">
    <source>
        <dbReference type="ARBA" id="ARBA00008857"/>
    </source>
</evidence>
<dbReference type="InterPro" id="IPR038488">
    <property type="entry name" value="Integrase_DNA-bd_sf"/>
</dbReference>
<dbReference type="PATRIC" id="fig|1197719.3.peg.4323"/>
<organism evidence="4 5">
    <name type="scientific">Salmonella bongori N268-08</name>
    <dbReference type="NCBI Taxonomy" id="1197719"/>
    <lineage>
        <taxon>Bacteria</taxon>
        <taxon>Pseudomonadati</taxon>
        <taxon>Pseudomonadota</taxon>
        <taxon>Gammaproteobacteria</taxon>
        <taxon>Enterobacterales</taxon>
        <taxon>Enterobacteriaceae</taxon>
        <taxon>Salmonella</taxon>
    </lineage>
</organism>
<sequence>MLTDSKIRAAKPLAKSCKLTDAQGLYLTVSRSGAKLWYFRYVFGGKEIRLASGAYPLVTLTKAREKRDAARKLLASGVCPSLPRKTEKAAVDESRTFKFIATAAMIGLRGEIGVGVGVRGKGK</sequence>
<dbReference type="Pfam" id="PF13356">
    <property type="entry name" value="Arm-DNA-bind_3"/>
    <property type="match status" value="1"/>
</dbReference>
<name>S5NMN8_SALBN</name>
<dbReference type="PANTHER" id="PTHR30629">
    <property type="entry name" value="PROPHAGE INTEGRASE"/>
    <property type="match status" value="1"/>
</dbReference>
<accession>S5NMN8</accession>
<dbReference type="HOGENOM" id="CLU_027562_45_6_6"/>
<dbReference type="KEGG" id="sbz:A464_4330"/>
<evidence type="ECO:0000256" key="2">
    <source>
        <dbReference type="ARBA" id="ARBA00022908"/>
    </source>
</evidence>
<evidence type="ECO:0000313" key="4">
    <source>
        <dbReference type="EMBL" id="AGR61512.1"/>
    </source>
</evidence>
<dbReference type="InterPro" id="IPR050808">
    <property type="entry name" value="Phage_Integrase"/>
</dbReference>
<feature type="domain" description="Integrase DNA-binding" evidence="3">
    <location>
        <begin position="2"/>
        <end position="85"/>
    </location>
</feature>
<dbReference type="Proteomes" id="UP000015042">
    <property type="component" value="Chromosome"/>
</dbReference>
<dbReference type="eggNOG" id="COG0582">
    <property type="taxonomic scope" value="Bacteria"/>
</dbReference>
<dbReference type="InterPro" id="IPR025166">
    <property type="entry name" value="Integrase_DNA_bind_dom"/>
</dbReference>
<reference evidence="4 5" key="1">
    <citation type="submission" date="2013-07" db="EMBL/GenBank/DDBJ databases">
        <title>Genome sequence of Salmonella bongori N268-08 - a rare clinical isolate.</title>
        <authorList>
            <person name="Marti R."/>
            <person name="Hagens S."/>
            <person name="Loessner M.J."/>
            <person name="Klumpp J."/>
        </authorList>
    </citation>
    <scope>NUCLEOTIDE SEQUENCE [LARGE SCALE GENOMIC DNA]</scope>
    <source>
        <strain evidence="4 5">N268-08</strain>
    </source>
</reference>
<gene>
    <name evidence="4" type="ORF">A464_4330</name>
</gene>
<proteinExistence type="inferred from homology"/>
<dbReference type="Gene3D" id="3.30.160.390">
    <property type="entry name" value="Integrase, DNA-binding domain"/>
    <property type="match status" value="1"/>
</dbReference>
<keyword evidence="2" id="KW-0229">DNA integration</keyword>
<dbReference type="AlphaFoldDB" id="S5NMN8"/>
<evidence type="ECO:0000313" key="5">
    <source>
        <dbReference type="Proteomes" id="UP000015042"/>
    </source>
</evidence>
<dbReference type="PANTHER" id="PTHR30629:SF2">
    <property type="entry name" value="PROPHAGE INTEGRASE INTS-RELATED"/>
    <property type="match status" value="1"/>
</dbReference>
<comment type="similarity">
    <text evidence="1">Belongs to the 'phage' integrase family.</text>
</comment>
<protein>
    <submittedName>
        <fullName evidence="4">Mobile element protein</fullName>
    </submittedName>
</protein>
<dbReference type="EMBL" id="CP006608">
    <property type="protein sequence ID" value="AGR61512.1"/>
    <property type="molecule type" value="Genomic_DNA"/>
</dbReference>
<dbReference type="GO" id="GO:0015074">
    <property type="term" value="P:DNA integration"/>
    <property type="evidence" value="ECO:0007669"/>
    <property type="project" value="UniProtKB-KW"/>
</dbReference>